<proteinExistence type="predicted"/>
<evidence type="ECO:0000256" key="1">
    <source>
        <dbReference type="SAM" id="MobiDB-lite"/>
    </source>
</evidence>
<sequence length="252" mass="26983">MSGKSNTVRRAILAILAFQIGMAIVLAGGDLMRALPSLIAPSNQPSLDNPVSPGDQTRRFRPADIPARPGNPDRVTDIPSPGNMPSRLRFEEAGDAVLLTGTIAGGDAERFDEWLEGRDAPQTIRLHSPGGSVMDALAIGRTIRDMDAGTVMESGDICFSACPYVLAGGVTRTVDEDSLVGVHQHYFDENVALPAFIAVEDIQRGQAAVVGYLSDMGIDLRIMELSLSTPPDEIYVLLPEELDEYGMTTTDS</sequence>
<evidence type="ECO:0008006" key="4">
    <source>
        <dbReference type="Google" id="ProtNLM"/>
    </source>
</evidence>
<keyword evidence="3" id="KW-1185">Reference proteome</keyword>
<organism evidence="2 3">
    <name type="scientific">Marivivens donghaensis</name>
    <dbReference type="NCBI Taxonomy" id="1699413"/>
    <lineage>
        <taxon>Bacteria</taxon>
        <taxon>Pseudomonadati</taxon>
        <taxon>Pseudomonadota</taxon>
        <taxon>Alphaproteobacteria</taxon>
        <taxon>Rhodobacterales</taxon>
        <taxon>Paracoccaceae</taxon>
        <taxon>Marivivens group</taxon>
        <taxon>Marivivens</taxon>
    </lineage>
</organism>
<evidence type="ECO:0000313" key="2">
    <source>
        <dbReference type="EMBL" id="NIY71816.1"/>
    </source>
</evidence>
<reference evidence="2 3" key="1">
    <citation type="submission" date="2020-03" db="EMBL/GenBank/DDBJ databases">
        <title>Bacterial isolates of synthetic phycosphere.</title>
        <authorList>
            <person name="Fu H."/>
            <person name="Moran M.A."/>
        </authorList>
    </citation>
    <scope>NUCLEOTIDE SEQUENCE [LARGE SCALE GENOMIC DNA]</scope>
    <source>
        <strain evidence="2 3">HF1</strain>
    </source>
</reference>
<evidence type="ECO:0000313" key="3">
    <source>
        <dbReference type="Proteomes" id="UP000709466"/>
    </source>
</evidence>
<dbReference type="Gene3D" id="3.90.226.10">
    <property type="entry name" value="2-enoyl-CoA Hydratase, Chain A, domain 1"/>
    <property type="match status" value="1"/>
</dbReference>
<feature type="compositionally biased region" description="Polar residues" evidence="1">
    <location>
        <begin position="40"/>
        <end position="49"/>
    </location>
</feature>
<dbReference type="EMBL" id="JAATOP010000002">
    <property type="protein sequence ID" value="NIY71816.1"/>
    <property type="molecule type" value="Genomic_DNA"/>
</dbReference>
<accession>A0ABX0VV47</accession>
<dbReference type="InterPro" id="IPR029045">
    <property type="entry name" value="ClpP/crotonase-like_dom_sf"/>
</dbReference>
<protein>
    <recommendedName>
        <fullName evidence="4">Periplasmic protein-like protein</fullName>
    </recommendedName>
</protein>
<dbReference type="Proteomes" id="UP000709466">
    <property type="component" value="Unassembled WGS sequence"/>
</dbReference>
<dbReference type="RefSeq" id="WP_167637010.1">
    <property type="nucleotide sequence ID" value="NZ_JAATOP010000002.1"/>
</dbReference>
<name>A0ABX0VV47_9RHOB</name>
<feature type="region of interest" description="Disordered" evidence="1">
    <location>
        <begin position="40"/>
        <end position="83"/>
    </location>
</feature>
<comment type="caution">
    <text evidence="2">The sequence shown here is derived from an EMBL/GenBank/DDBJ whole genome shotgun (WGS) entry which is preliminary data.</text>
</comment>
<dbReference type="SUPFAM" id="SSF52096">
    <property type="entry name" value="ClpP/crotonase"/>
    <property type="match status" value="1"/>
</dbReference>
<gene>
    <name evidence="2" type="ORF">HCZ30_05130</name>
</gene>